<feature type="compositionally biased region" description="Basic residues" evidence="7">
    <location>
        <begin position="20"/>
        <end position="33"/>
    </location>
</feature>
<accession>A0A3B3CMM5</accession>
<feature type="region of interest" description="Disordered" evidence="7">
    <location>
        <begin position="300"/>
        <end position="397"/>
    </location>
</feature>
<dbReference type="GO" id="GO:0016055">
    <property type="term" value="P:Wnt signaling pathway"/>
    <property type="evidence" value="ECO:0007669"/>
    <property type="project" value="UniProtKB-KW"/>
</dbReference>
<dbReference type="InterPro" id="IPR019003">
    <property type="entry name" value="AMER"/>
</dbReference>
<evidence type="ECO:0000256" key="3">
    <source>
        <dbReference type="ARBA" id="ARBA00022475"/>
    </source>
</evidence>
<keyword evidence="5" id="KW-0446">Lipid-binding</keyword>
<feature type="region of interest" description="Disordered" evidence="7">
    <location>
        <begin position="1"/>
        <end position="95"/>
    </location>
</feature>
<dbReference type="PANTHER" id="PTHR22237:SF3">
    <property type="entry name" value="APC MEMBRANE RECRUITMENT PROTEIN 2-LIKE"/>
    <property type="match status" value="1"/>
</dbReference>
<evidence type="ECO:0000256" key="5">
    <source>
        <dbReference type="ARBA" id="ARBA00023121"/>
    </source>
</evidence>
<dbReference type="STRING" id="30732.ENSOMEP00000019128"/>
<feature type="compositionally biased region" description="Basic and acidic residues" evidence="7">
    <location>
        <begin position="828"/>
        <end position="863"/>
    </location>
</feature>
<reference evidence="8" key="1">
    <citation type="submission" date="2025-08" db="UniProtKB">
        <authorList>
            <consortium name="Ensembl"/>
        </authorList>
    </citation>
    <scope>IDENTIFICATION</scope>
</reference>
<dbReference type="GO" id="GO:0060828">
    <property type="term" value="P:regulation of canonical Wnt signaling pathway"/>
    <property type="evidence" value="ECO:0007669"/>
    <property type="project" value="TreeGrafter"/>
</dbReference>
<feature type="compositionally biased region" description="Low complexity" evidence="7">
    <location>
        <begin position="703"/>
        <end position="717"/>
    </location>
</feature>
<evidence type="ECO:0000313" key="8">
    <source>
        <dbReference type="Ensembl" id="ENSOMEP00000019128.1"/>
    </source>
</evidence>
<feature type="compositionally biased region" description="Polar residues" evidence="7">
    <location>
        <begin position="685"/>
        <end position="696"/>
    </location>
</feature>
<feature type="region of interest" description="Disordered" evidence="7">
    <location>
        <begin position="517"/>
        <end position="606"/>
    </location>
</feature>
<protein>
    <submittedName>
        <fullName evidence="8">Flocculation protein FLO11-like</fullName>
    </submittedName>
</protein>
<sequence>MDVQTESTDPPPNEPQPSGKIRKGFKLFGKRKPGNIFSIRSKGDGNNKSPVIRSQTSDGLSETPAPDSEQDPDKEKRQEVSQGDTEETEDETLRDEAILAAAPARTSFSSVSSAKSLSFLSLLRGSRRGVGDRRVHTVSQPVARQRRGLKGLFGNVKTRLKDKNDKQEVPPSPILMSSRANSVEIIKEDLTLTPKCQPRSLETDGSTTHDGAAKPSSETTTPEMKTANVSKTNEHVPPLPASEPPLVPDDNSLSSLLADISSLLTFDSISGGGDIIADVEAEWGKASKALDAAVTNVSPSSFISTASSPPASTTTKPIFSSAVTSPSTTLSTSTKSSLVSEKLNNKAELAPSATATKPSTTPVTMTNFPAAGLSSSSRTSQSTSAPTTTSPSTLVGSAPTSAGKLFADITPSASKTATLATSSPGSTTHSPAVAVTQPPPLKLDSVNCLNLQKSNSFKPSQSAAAEGPKAPDTISTTCTITTKPSTSASIVSSRVTTVPMSATPSDSVFTAFSKPSLGTSLSDSNKTPPTVSAPHLSSTSTPANKAQPSPVPAPVHSSAIDKTPPTIKASASPASADKASSPPRLIPETAPHAASPQSLAPTARGQITACPSQAYSAQITISKERAAPTQAEVAQSKAIPAVAQVSDSLPKDFPASAKTQAAPLKESPTPTQTSAATSSSKDPVATTQSTSFTTNPPAGPTQISSSISKESSASVSIPASLPKTALTSAQIAVSQPNTNLPPVSKASSVPPPAAGTIEASLSAKTRAVTEHQLTSPDGDRSQAALSKTKEPLHEPPAEPPKEKKPTSVKASGLSKIPVVGGGRVGKIPVREQVNDEPRDPPTPIMEERPHFNSHDTASKDKGSTAEATTPTSKIPVKHGAQTKEAPRTKIPVSKVPVRRAGSKPAAVGGGSSQSRK</sequence>
<organism evidence="8 9">
    <name type="scientific">Oryzias melastigma</name>
    <name type="common">Marine medaka</name>
    <dbReference type="NCBI Taxonomy" id="30732"/>
    <lineage>
        <taxon>Eukaryota</taxon>
        <taxon>Metazoa</taxon>
        <taxon>Chordata</taxon>
        <taxon>Craniata</taxon>
        <taxon>Vertebrata</taxon>
        <taxon>Euteleostomi</taxon>
        <taxon>Actinopterygii</taxon>
        <taxon>Neopterygii</taxon>
        <taxon>Teleostei</taxon>
        <taxon>Neoteleostei</taxon>
        <taxon>Acanthomorphata</taxon>
        <taxon>Ovalentaria</taxon>
        <taxon>Atherinomorphae</taxon>
        <taxon>Beloniformes</taxon>
        <taxon>Adrianichthyidae</taxon>
        <taxon>Oryziinae</taxon>
        <taxon>Oryzias</taxon>
    </lineage>
</organism>
<dbReference type="PANTHER" id="PTHR22237">
    <property type="entry name" value="APC MEMBRANE RECRUITMENT PROTEIN 2-RELATED"/>
    <property type="match status" value="1"/>
</dbReference>
<dbReference type="GO" id="GO:0008013">
    <property type="term" value="F:beta-catenin binding"/>
    <property type="evidence" value="ECO:0007669"/>
    <property type="project" value="TreeGrafter"/>
</dbReference>
<evidence type="ECO:0000256" key="1">
    <source>
        <dbReference type="ARBA" id="ARBA00004202"/>
    </source>
</evidence>
<dbReference type="GeneID" id="112142503"/>
<feature type="compositionally biased region" description="Low complexity" evidence="7">
    <location>
        <begin position="300"/>
        <end position="340"/>
    </location>
</feature>
<dbReference type="OMA" id="TAPDICP"/>
<keyword evidence="4" id="KW-0879">Wnt signaling pathway</keyword>
<keyword evidence="9" id="KW-1185">Reference proteome</keyword>
<feature type="compositionally biased region" description="Polar residues" evidence="7">
    <location>
        <begin position="517"/>
        <end position="547"/>
    </location>
</feature>
<dbReference type="RefSeq" id="XP_024121706.1">
    <property type="nucleotide sequence ID" value="XM_024265938.2"/>
</dbReference>
<keyword evidence="3" id="KW-1003">Cell membrane</keyword>
<feature type="compositionally biased region" description="Polar residues" evidence="7">
    <location>
        <begin position="44"/>
        <end position="60"/>
    </location>
</feature>
<reference evidence="8" key="2">
    <citation type="submission" date="2025-09" db="UniProtKB">
        <authorList>
            <consortium name="Ensembl"/>
        </authorList>
    </citation>
    <scope>IDENTIFICATION</scope>
</reference>
<dbReference type="GeneTree" id="ENSGT01110000267449"/>
<feature type="compositionally biased region" description="Low complexity" evidence="7">
    <location>
        <begin position="568"/>
        <end position="583"/>
    </location>
</feature>
<evidence type="ECO:0000256" key="4">
    <source>
        <dbReference type="ARBA" id="ARBA00022687"/>
    </source>
</evidence>
<dbReference type="PaxDb" id="30732-ENSOMEP00000019128"/>
<dbReference type="Ensembl" id="ENSOMET00000028301.1">
    <property type="protein sequence ID" value="ENSOMEP00000019128.1"/>
    <property type="gene ID" value="ENSOMEG00000020928.1"/>
</dbReference>
<feature type="compositionally biased region" description="Low complexity" evidence="7">
    <location>
        <begin position="667"/>
        <end position="680"/>
    </location>
</feature>
<keyword evidence="6" id="KW-0472">Membrane</keyword>
<proteinExistence type="inferred from homology"/>
<comment type="similarity">
    <text evidence="2">Belongs to the Amer family.</text>
</comment>
<name>A0A3B3CMM5_ORYME</name>
<feature type="compositionally biased region" description="Low complexity" evidence="7">
    <location>
        <begin position="374"/>
        <end position="393"/>
    </location>
</feature>
<dbReference type="KEGG" id="oml:112142503"/>
<feature type="compositionally biased region" description="Low complexity" evidence="7">
    <location>
        <begin position="350"/>
        <end position="366"/>
    </location>
</feature>
<evidence type="ECO:0000256" key="7">
    <source>
        <dbReference type="SAM" id="MobiDB-lite"/>
    </source>
</evidence>
<feature type="compositionally biased region" description="Basic and acidic residues" evidence="7">
    <location>
        <begin position="787"/>
        <end position="805"/>
    </location>
</feature>
<evidence type="ECO:0000256" key="6">
    <source>
        <dbReference type="ARBA" id="ARBA00023136"/>
    </source>
</evidence>
<feature type="region of interest" description="Disordered" evidence="7">
    <location>
        <begin position="735"/>
        <end position="916"/>
    </location>
</feature>
<feature type="compositionally biased region" description="Polar residues" evidence="7">
    <location>
        <begin position="216"/>
        <end position="231"/>
    </location>
</feature>
<comment type="subcellular location">
    <subcellularLocation>
        <location evidence="1">Cell membrane</location>
        <topology evidence="1">Peripheral membrane protein</topology>
    </subcellularLocation>
</comment>
<evidence type="ECO:0000313" key="9">
    <source>
        <dbReference type="Proteomes" id="UP000261560"/>
    </source>
</evidence>
<feature type="compositionally biased region" description="Gly residues" evidence="7">
    <location>
        <begin position="907"/>
        <end position="916"/>
    </location>
</feature>
<dbReference type="AlphaFoldDB" id="A0A3B3CMM5"/>
<dbReference type="OrthoDB" id="8445519at2759"/>
<dbReference type="Pfam" id="PF09422">
    <property type="entry name" value="AMER"/>
    <property type="match status" value="1"/>
</dbReference>
<dbReference type="GO" id="GO:0005886">
    <property type="term" value="C:plasma membrane"/>
    <property type="evidence" value="ECO:0007669"/>
    <property type="project" value="UniProtKB-SubCell"/>
</dbReference>
<feature type="region of interest" description="Disordered" evidence="7">
    <location>
        <begin position="416"/>
        <end position="438"/>
    </location>
</feature>
<evidence type="ECO:0000256" key="2">
    <source>
        <dbReference type="ARBA" id="ARBA00007750"/>
    </source>
</evidence>
<feature type="region of interest" description="Disordered" evidence="7">
    <location>
        <begin position="649"/>
        <end position="717"/>
    </location>
</feature>
<feature type="region of interest" description="Disordered" evidence="7">
    <location>
        <begin position="194"/>
        <end position="238"/>
    </location>
</feature>
<dbReference type="Proteomes" id="UP000261560">
    <property type="component" value="Unplaced"/>
</dbReference>
<dbReference type="GO" id="GO:0005546">
    <property type="term" value="F:phosphatidylinositol-4,5-bisphosphate binding"/>
    <property type="evidence" value="ECO:0007669"/>
    <property type="project" value="TreeGrafter"/>
</dbReference>
<feature type="compositionally biased region" description="Acidic residues" evidence="7">
    <location>
        <begin position="84"/>
        <end position="93"/>
    </location>
</feature>